<dbReference type="RefSeq" id="WP_345418217.1">
    <property type="nucleotide sequence ID" value="NZ_BAABGT010000036.1"/>
</dbReference>
<evidence type="ECO:0000256" key="1">
    <source>
        <dbReference type="ARBA" id="ARBA00008791"/>
    </source>
</evidence>
<dbReference type="SUPFAM" id="SSF52402">
    <property type="entry name" value="Adenine nucleotide alpha hydrolases-like"/>
    <property type="match status" value="2"/>
</dbReference>
<dbReference type="InterPro" id="IPR014729">
    <property type="entry name" value="Rossmann-like_a/b/a_fold"/>
</dbReference>
<gene>
    <name evidence="3" type="ORF">GCM10023175_31560</name>
</gene>
<reference evidence="4" key="1">
    <citation type="journal article" date="2019" name="Int. J. Syst. Evol. Microbiol.">
        <title>The Global Catalogue of Microorganisms (GCM) 10K type strain sequencing project: providing services to taxonomists for standard genome sequencing and annotation.</title>
        <authorList>
            <consortium name="The Broad Institute Genomics Platform"/>
            <consortium name="The Broad Institute Genome Sequencing Center for Infectious Disease"/>
            <person name="Wu L."/>
            <person name="Ma J."/>
        </authorList>
    </citation>
    <scope>NUCLEOTIDE SEQUENCE [LARGE SCALE GENOMIC DNA]</scope>
    <source>
        <strain evidence="4">JCM 17906</strain>
    </source>
</reference>
<proteinExistence type="inferred from homology"/>
<protein>
    <submittedName>
        <fullName evidence="3">Universal stress protein</fullName>
    </submittedName>
</protein>
<comment type="caution">
    <text evidence="3">The sequence shown here is derived from an EMBL/GenBank/DDBJ whole genome shotgun (WGS) entry which is preliminary data.</text>
</comment>
<dbReference type="InterPro" id="IPR006016">
    <property type="entry name" value="UspA"/>
</dbReference>
<organism evidence="3 4">
    <name type="scientific">Pseudonocardia xishanensis</name>
    <dbReference type="NCBI Taxonomy" id="630995"/>
    <lineage>
        <taxon>Bacteria</taxon>
        <taxon>Bacillati</taxon>
        <taxon>Actinomycetota</taxon>
        <taxon>Actinomycetes</taxon>
        <taxon>Pseudonocardiales</taxon>
        <taxon>Pseudonocardiaceae</taxon>
        <taxon>Pseudonocardia</taxon>
    </lineage>
</organism>
<keyword evidence="4" id="KW-1185">Reference proteome</keyword>
<dbReference type="PRINTS" id="PR01438">
    <property type="entry name" value="UNVRSLSTRESS"/>
</dbReference>
<feature type="domain" description="UspA" evidence="2">
    <location>
        <begin position="9"/>
        <end position="146"/>
    </location>
</feature>
<comment type="similarity">
    <text evidence="1">Belongs to the universal stress protein A family.</text>
</comment>
<dbReference type="PANTHER" id="PTHR31964">
    <property type="entry name" value="ADENINE NUCLEOTIDE ALPHA HYDROLASES-LIKE SUPERFAMILY PROTEIN"/>
    <property type="match status" value="1"/>
</dbReference>
<dbReference type="PANTHER" id="PTHR31964:SF113">
    <property type="entry name" value="USPA DOMAIN-CONTAINING PROTEIN"/>
    <property type="match status" value="1"/>
</dbReference>
<evidence type="ECO:0000259" key="2">
    <source>
        <dbReference type="Pfam" id="PF00582"/>
    </source>
</evidence>
<name>A0ABP8RT68_9PSEU</name>
<dbReference type="Proteomes" id="UP001501598">
    <property type="component" value="Unassembled WGS sequence"/>
</dbReference>
<dbReference type="EMBL" id="BAABGT010000036">
    <property type="protein sequence ID" value="GAA4547387.1"/>
    <property type="molecule type" value="Genomic_DNA"/>
</dbReference>
<dbReference type="InterPro" id="IPR006015">
    <property type="entry name" value="Universal_stress_UspA"/>
</dbReference>
<dbReference type="Gene3D" id="3.40.50.620">
    <property type="entry name" value="HUPs"/>
    <property type="match status" value="2"/>
</dbReference>
<dbReference type="Pfam" id="PF00582">
    <property type="entry name" value="Usp"/>
    <property type="match status" value="2"/>
</dbReference>
<feature type="domain" description="UspA" evidence="2">
    <location>
        <begin position="153"/>
        <end position="285"/>
    </location>
</feature>
<evidence type="ECO:0000313" key="3">
    <source>
        <dbReference type="EMBL" id="GAA4547387.1"/>
    </source>
</evidence>
<evidence type="ECO:0000313" key="4">
    <source>
        <dbReference type="Proteomes" id="UP001501598"/>
    </source>
</evidence>
<sequence length="289" mass="30066">MSDRVEGAVVVGIDGSDSAREATRWAAREAERRGVPLRLVAAAPWTSFRPIGVPALGQEYGRRVVEKQAAEHLAEAAGIAEEAVPGLPVDREVRGGEAQVVLREESERAALVVLGSRGRGGFTALLLGSVAIGVAAHAAGPVVVVRGTPANGPVLVGVDGGDDSALGFAFEEATRRGVHLVVVHAVTETVLDPFLVPLVDWSALQAEEERRLRDRLGPWTGKFPAVGVDTVVVMDGAARELVARSEEAGLVVVGSRGRGTLRGPLLGSVSQAVLHHAACPVAVVRPEEG</sequence>
<accession>A0ABP8RT68</accession>